<dbReference type="PANTHER" id="PTHR46349">
    <property type="entry name" value="CINGULIN-LIKE PROTEIN 1-RELATED"/>
    <property type="match status" value="1"/>
</dbReference>
<dbReference type="VEuPathDB" id="VectorBase:HLOH_062495"/>
<dbReference type="Pfam" id="PF01576">
    <property type="entry name" value="Myosin_tail_1"/>
    <property type="match status" value="1"/>
</dbReference>
<dbReference type="InterPro" id="IPR014751">
    <property type="entry name" value="XRCC4-like_C"/>
</dbReference>
<evidence type="ECO:0000256" key="6">
    <source>
        <dbReference type="ARBA" id="ARBA00023054"/>
    </source>
</evidence>
<keyword evidence="9" id="KW-0514">Muscle protein</keyword>
<evidence type="ECO:0000256" key="2">
    <source>
        <dbReference type="ARBA" id="ARBA00008447"/>
    </source>
</evidence>
<dbReference type="OMA" id="HEYEMEI"/>
<evidence type="ECO:0000256" key="11">
    <source>
        <dbReference type="SAM" id="Coils"/>
    </source>
</evidence>
<dbReference type="InterPro" id="IPR002928">
    <property type="entry name" value="Myosin_tail"/>
</dbReference>
<comment type="caution">
    <text evidence="13">The sequence shown here is derived from an EMBL/GenBank/DDBJ whole genome shotgun (WGS) entry which is preliminary data.</text>
</comment>
<comment type="subcellular location">
    <subcellularLocation>
        <location evidence="1">Cytoplasm</location>
        <location evidence="1">Myofibril</location>
    </subcellularLocation>
</comment>
<dbReference type="GO" id="GO:0032982">
    <property type="term" value="C:myosin filament"/>
    <property type="evidence" value="ECO:0007669"/>
    <property type="project" value="UniProtKB-KW"/>
</dbReference>
<evidence type="ECO:0000313" key="14">
    <source>
        <dbReference type="Proteomes" id="UP000821853"/>
    </source>
</evidence>
<dbReference type="EMBL" id="JABSTR010000001">
    <property type="protein sequence ID" value="KAH9362511.1"/>
    <property type="molecule type" value="Genomic_DNA"/>
</dbReference>
<evidence type="ECO:0000256" key="9">
    <source>
        <dbReference type="ARBA" id="ARBA00023179"/>
    </source>
</evidence>
<dbReference type="Proteomes" id="UP000821853">
    <property type="component" value="Chromosome 1"/>
</dbReference>
<name>A0A9J6FI70_HAELO</name>
<keyword evidence="4" id="KW-0787">Thick filament</keyword>
<sequence length="453" mass="52915">MHLSMKRPDDLAEAKNQLADAIRRLHEYEMEIKRLENERDELAAAYKEAETLRKQEEAKCQRLTAELAQVRHEYERRLQAKDEEIEALRKQYQLEVEQLNMRLAEAEAKLKTEIARLKKKYQAQITELEMSLDAANKQNLDLQKIIKKQAVQITELQAHYDEIHRQLQQCADQLAISQRRCQGLQAELDEQRVALESALRSKRAAEQSLEESQVRVNELTTINVNIAAAKNKLESELSALQADYDELHKELRVVDERCQRTIVELKSTKDILVEEQERYIKVESIKKSLEIEVRNLQVRLEEVEANALAGGKRVIAKLEARIRDVEIEMEEEKKRHAETQKMLRKKDHRAKELLLQTEEDHKTITMLNDAVEKLNEKVKVYKRQLNEQEGLSQQNLTRVRRFQRELEAAEDRADSAESNLSLIRAKHRSWVTTSQVPGGTRQVFVTEETSQNF</sequence>
<comment type="function">
    <text evidence="10">Paramyosin is a major structural component of many thick filaments isolated from invertebrate muscles.</text>
</comment>
<accession>A0A9J6FI70</accession>
<dbReference type="GO" id="GO:0030016">
    <property type="term" value="C:myofibril"/>
    <property type="evidence" value="ECO:0007669"/>
    <property type="project" value="UniProtKB-SubCell"/>
</dbReference>
<keyword evidence="5" id="KW-0963">Cytoplasm</keyword>
<feature type="domain" description="Myosin tail" evidence="12">
    <location>
        <begin position="20"/>
        <end position="426"/>
    </location>
</feature>
<dbReference type="OrthoDB" id="2018427at2759"/>
<evidence type="ECO:0000256" key="7">
    <source>
        <dbReference type="ARBA" id="ARBA00023123"/>
    </source>
</evidence>
<dbReference type="GO" id="GO:0016459">
    <property type="term" value="C:myosin complex"/>
    <property type="evidence" value="ECO:0007669"/>
    <property type="project" value="UniProtKB-KW"/>
</dbReference>
<keyword evidence="8" id="KW-0505">Motor protein</keyword>
<feature type="coiled-coil region" evidence="11">
    <location>
        <begin position="286"/>
        <end position="426"/>
    </location>
</feature>
<evidence type="ECO:0000256" key="1">
    <source>
        <dbReference type="ARBA" id="ARBA00004657"/>
    </source>
</evidence>
<evidence type="ECO:0000256" key="3">
    <source>
        <dbReference type="ARBA" id="ARBA00018623"/>
    </source>
</evidence>
<gene>
    <name evidence="13" type="ORF">HPB48_015575</name>
</gene>
<organism evidence="13 14">
    <name type="scientific">Haemaphysalis longicornis</name>
    <name type="common">Bush tick</name>
    <dbReference type="NCBI Taxonomy" id="44386"/>
    <lineage>
        <taxon>Eukaryota</taxon>
        <taxon>Metazoa</taxon>
        <taxon>Ecdysozoa</taxon>
        <taxon>Arthropoda</taxon>
        <taxon>Chelicerata</taxon>
        <taxon>Arachnida</taxon>
        <taxon>Acari</taxon>
        <taxon>Parasitiformes</taxon>
        <taxon>Ixodida</taxon>
        <taxon>Ixodoidea</taxon>
        <taxon>Ixodidae</taxon>
        <taxon>Haemaphysalinae</taxon>
        <taxon>Haemaphysalis</taxon>
    </lineage>
</organism>
<feature type="coiled-coil region" evidence="11">
    <location>
        <begin position="11"/>
        <end position="257"/>
    </location>
</feature>
<dbReference type="AlphaFoldDB" id="A0A9J6FI70"/>
<keyword evidence="6 11" id="KW-0175">Coiled coil</keyword>
<keyword evidence="14" id="KW-1185">Reference proteome</keyword>
<evidence type="ECO:0000256" key="5">
    <source>
        <dbReference type="ARBA" id="ARBA00022490"/>
    </source>
</evidence>
<evidence type="ECO:0000256" key="10">
    <source>
        <dbReference type="ARBA" id="ARBA00049580"/>
    </source>
</evidence>
<comment type="similarity">
    <text evidence="2">Belongs to the paramyosin family.</text>
</comment>
<dbReference type="Gene3D" id="1.20.5.370">
    <property type="match status" value="2"/>
</dbReference>
<dbReference type="SUPFAM" id="SSF90257">
    <property type="entry name" value="Myosin rod fragments"/>
    <property type="match status" value="1"/>
</dbReference>
<evidence type="ECO:0000313" key="13">
    <source>
        <dbReference type="EMBL" id="KAH9362511.1"/>
    </source>
</evidence>
<evidence type="ECO:0000259" key="12">
    <source>
        <dbReference type="Pfam" id="PF01576"/>
    </source>
</evidence>
<evidence type="ECO:0000256" key="4">
    <source>
        <dbReference type="ARBA" id="ARBA00022433"/>
    </source>
</evidence>
<reference evidence="13 14" key="1">
    <citation type="journal article" date="2020" name="Cell">
        <title>Large-Scale Comparative Analyses of Tick Genomes Elucidate Their Genetic Diversity and Vector Capacities.</title>
        <authorList>
            <consortium name="Tick Genome and Microbiome Consortium (TIGMIC)"/>
            <person name="Jia N."/>
            <person name="Wang J."/>
            <person name="Shi W."/>
            <person name="Du L."/>
            <person name="Sun Y."/>
            <person name="Zhan W."/>
            <person name="Jiang J.F."/>
            <person name="Wang Q."/>
            <person name="Zhang B."/>
            <person name="Ji P."/>
            <person name="Bell-Sakyi L."/>
            <person name="Cui X.M."/>
            <person name="Yuan T.T."/>
            <person name="Jiang B.G."/>
            <person name="Yang W.F."/>
            <person name="Lam T.T."/>
            <person name="Chang Q.C."/>
            <person name="Ding S.J."/>
            <person name="Wang X.J."/>
            <person name="Zhu J.G."/>
            <person name="Ruan X.D."/>
            <person name="Zhao L."/>
            <person name="Wei J.T."/>
            <person name="Ye R.Z."/>
            <person name="Que T.C."/>
            <person name="Du C.H."/>
            <person name="Zhou Y.H."/>
            <person name="Cheng J.X."/>
            <person name="Dai P.F."/>
            <person name="Guo W.B."/>
            <person name="Han X.H."/>
            <person name="Huang E.J."/>
            <person name="Li L.F."/>
            <person name="Wei W."/>
            <person name="Gao Y.C."/>
            <person name="Liu J.Z."/>
            <person name="Shao H.Z."/>
            <person name="Wang X."/>
            <person name="Wang C.C."/>
            <person name="Yang T.C."/>
            <person name="Huo Q.B."/>
            <person name="Li W."/>
            <person name="Chen H.Y."/>
            <person name="Chen S.E."/>
            <person name="Zhou L.G."/>
            <person name="Ni X.B."/>
            <person name="Tian J.H."/>
            <person name="Sheng Y."/>
            <person name="Liu T."/>
            <person name="Pan Y.S."/>
            <person name="Xia L.Y."/>
            <person name="Li J."/>
            <person name="Zhao F."/>
            <person name="Cao W.C."/>
        </authorList>
    </citation>
    <scope>NUCLEOTIDE SEQUENCE [LARGE SCALE GENOMIC DNA]</scope>
    <source>
        <strain evidence="13">HaeL-2018</strain>
    </source>
</reference>
<dbReference type="PANTHER" id="PTHR46349:SF6">
    <property type="entry name" value="MYOSIN-6-LIKE"/>
    <property type="match status" value="1"/>
</dbReference>
<proteinExistence type="inferred from homology"/>
<evidence type="ECO:0000256" key="8">
    <source>
        <dbReference type="ARBA" id="ARBA00023175"/>
    </source>
</evidence>
<keyword evidence="7" id="KW-0518">Myosin</keyword>
<protein>
    <recommendedName>
        <fullName evidence="3">Paramyosin</fullName>
    </recommendedName>
</protein>